<keyword evidence="4" id="KW-0804">Transcription</keyword>
<dbReference type="Gene3D" id="1.10.10.60">
    <property type="entry name" value="Homeodomain-like"/>
    <property type="match status" value="1"/>
</dbReference>
<evidence type="ECO:0000256" key="1">
    <source>
        <dbReference type="ARBA" id="ARBA00004123"/>
    </source>
</evidence>
<dbReference type="NCBIfam" id="TIGR01557">
    <property type="entry name" value="myb_SHAQKYF"/>
    <property type="match status" value="1"/>
</dbReference>
<gene>
    <name evidence="10" type="ORF">CB5_LOCUS27811</name>
</gene>
<dbReference type="SMART" id="SM00717">
    <property type="entry name" value="SANT"/>
    <property type="match status" value="1"/>
</dbReference>
<evidence type="ECO:0000256" key="4">
    <source>
        <dbReference type="ARBA" id="ARBA00023163"/>
    </source>
</evidence>
<evidence type="ECO:0000256" key="3">
    <source>
        <dbReference type="ARBA" id="ARBA00023125"/>
    </source>
</evidence>
<feature type="domain" description="Myb-like" evidence="7">
    <location>
        <begin position="80"/>
        <end position="130"/>
    </location>
</feature>
<dbReference type="InterPro" id="IPR017884">
    <property type="entry name" value="SANT_dom"/>
</dbReference>
<keyword evidence="2" id="KW-0805">Transcription regulation</keyword>
<evidence type="ECO:0000256" key="6">
    <source>
        <dbReference type="SAM" id="MobiDB-lite"/>
    </source>
</evidence>
<evidence type="ECO:0000256" key="5">
    <source>
        <dbReference type="ARBA" id="ARBA00023242"/>
    </source>
</evidence>
<evidence type="ECO:0000256" key="2">
    <source>
        <dbReference type="ARBA" id="ARBA00023015"/>
    </source>
</evidence>
<evidence type="ECO:0000259" key="8">
    <source>
        <dbReference type="PROSITE" id="PS51293"/>
    </source>
</evidence>
<feature type="region of interest" description="Disordered" evidence="6">
    <location>
        <begin position="1"/>
        <end position="45"/>
    </location>
</feature>
<dbReference type="GO" id="GO:0010468">
    <property type="term" value="P:regulation of gene expression"/>
    <property type="evidence" value="ECO:0007669"/>
    <property type="project" value="UniProtKB-ARBA"/>
</dbReference>
<evidence type="ECO:0000259" key="9">
    <source>
        <dbReference type="PROSITE" id="PS51294"/>
    </source>
</evidence>
<dbReference type="PANTHER" id="PTHR12802">
    <property type="entry name" value="SWI/SNF COMPLEX-RELATED"/>
    <property type="match status" value="1"/>
</dbReference>
<feature type="domain" description="SANT" evidence="8">
    <location>
        <begin position="83"/>
        <end position="136"/>
    </location>
</feature>
<dbReference type="PANTHER" id="PTHR12802:SF103">
    <property type="entry name" value="PROTEIN REVEILLE 6"/>
    <property type="match status" value="1"/>
</dbReference>
<reference evidence="10" key="1">
    <citation type="submission" date="2020-07" db="EMBL/GenBank/DDBJ databases">
        <authorList>
            <person name="Lin J."/>
        </authorList>
    </citation>
    <scope>NUCLEOTIDE SEQUENCE</scope>
</reference>
<feature type="compositionally biased region" description="Polar residues" evidence="6">
    <location>
        <begin position="14"/>
        <end position="25"/>
    </location>
</feature>
<dbReference type="Pfam" id="PF24904">
    <property type="entry name" value="RVE6"/>
    <property type="match status" value="1"/>
</dbReference>
<dbReference type="InterPro" id="IPR009057">
    <property type="entry name" value="Homeodomain-like_sf"/>
</dbReference>
<dbReference type="InterPro" id="IPR017930">
    <property type="entry name" value="Myb_dom"/>
</dbReference>
<dbReference type="InterPro" id="IPR006447">
    <property type="entry name" value="Myb_dom_plants"/>
</dbReference>
<organism evidence="10">
    <name type="scientific">Ananas comosus var. bracteatus</name>
    <name type="common">red pineapple</name>
    <dbReference type="NCBI Taxonomy" id="296719"/>
    <lineage>
        <taxon>Eukaryota</taxon>
        <taxon>Viridiplantae</taxon>
        <taxon>Streptophyta</taxon>
        <taxon>Embryophyta</taxon>
        <taxon>Tracheophyta</taxon>
        <taxon>Spermatophyta</taxon>
        <taxon>Magnoliopsida</taxon>
        <taxon>Liliopsida</taxon>
        <taxon>Poales</taxon>
        <taxon>Bromeliaceae</taxon>
        <taxon>Bromelioideae</taxon>
        <taxon>Ananas</taxon>
    </lineage>
</organism>
<comment type="subcellular location">
    <subcellularLocation>
        <location evidence="1">Nucleus</location>
    </subcellularLocation>
</comment>
<feature type="region of interest" description="Disordered" evidence="6">
    <location>
        <begin position="136"/>
        <end position="170"/>
    </location>
</feature>
<evidence type="ECO:0000259" key="7">
    <source>
        <dbReference type="PROSITE" id="PS50090"/>
    </source>
</evidence>
<dbReference type="GO" id="GO:0003677">
    <property type="term" value="F:DNA binding"/>
    <property type="evidence" value="ECO:0007669"/>
    <property type="project" value="UniProtKB-KW"/>
</dbReference>
<dbReference type="PROSITE" id="PS51293">
    <property type="entry name" value="SANT"/>
    <property type="match status" value="1"/>
</dbReference>
<dbReference type="SUPFAM" id="SSF46689">
    <property type="entry name" value="Homeodomain-like"/>
    <property type="match status" value="1"/>
</dbReference>
<name>A0A6V7QN27_ANACO</name>
<sequence length="358" mass="38665">MVRVNPPHDGGGASRSSGFYTASPPQQQQQQSGSGGGGSHSGMALHGLVTNSAAAAAAAAAAAEADAAEDPSKKVRKPYTITKSRENWTEQEHDKFLEALQLFDRDWKKIEAFVGSKTVIQIRSHAQKYFLKVQKNGASAHVPPPRPKRKAAHPYPQKASKNAPIFSQPTTPYQASSSCVVEPGFALGIDSSPMLRNSSTSATVSSWAHNTVQPVGASSMMKEDIGASAVMNNNCCCSSTEGPPRARPVGETTDQVNQIPSLHIMPDFARVYSFLGSVFDPSTSGHLQKLKEMDPIDVETVLLLMRNLSINLISPDFEDHRKLLLSHDLGPEEFKLEGAKHKLQADRPMIAPFLVKSE</sequence>
<dbReference type="EMBL" id="LR862137">
    <property type="protein sequence ID" value="CAD1844600.1"/>
    <property type="molecule type" value="Genomic_DNA"/>
</dbReference>
<dbReference type="GO" id="GO:0005634">
    <property type="term" value="C:nucleus"/>
    <property type="evidence" value="ECO:0007669"/>
    <property type="project" value="UniProtKB-SubCell"/>
</dbReference>
<accession>A0A6V7QN27</accession>
<feature type="domain" description="HTH myb-type" evidence="9">
    <location>
        <begin position="80"/>
        <end position="134"/>
    </location>
</feature>
<protein>
    <submittedName>
        <fullName evidence="10">Uncharacterized protein</fullName>
    </submittedName>
</protein>
<dbReference type="PROSITE" id="PS51294">
    <property type="entry name" value="HTH_MYB"/>
    <property type="match status" value="1"/>
</dbReference>
<dbReference type="CDD" id="cd00167">
    <property type="entry name" value="SANT"/>
    <property type="match status" value="1"/>
</dbReference>
<dbReference type="FunFam" id="1.10.10.60:FF:000023">
    <property type="entry name" value="protein REVEILLE 6 isoform X1"/>
    <property type="match status" value="1"/>
</dbReference>
<evidence type="ECO:0000313" key="10">
    <source>
        <dbReference type="EMBL" id="CAD1844600.1"/>
    </source>
</evidence>
<dbReference type="PROSITE" id="PS50090">
    <property type="entry name" value="MYB_LIKE"/>
    <property type="match status" value="1"/>
</dbReference>
<dbReference type="Pfam" id="PF00249">
    <property type="entry name" value="Myb_DNA-binding"/>
    <property type="match status" value="1"/>
</dbReference>
<proteinExistence type="predicted"/>
<keyword evidence="5" id="KW-0539">Nucleus</keyword>
<dbReference type="AlphaFoldDB" id="A0A6V7QN27"/>
<keyword evidence="3" id="KW-0238">DNA-binding</keyword>
<dbReference type="InterPro" id="IPR001005">
    <property type="entry name" value="SANT/Myb"/>
</dbReference>